<dbReference type="RefSeq" id="WP_072560523.1">
    <property type="nucleotide sequence ID" value="NZ_CP018154.1"/>
</dbReference>
<keyword evidence="3" id="KW-0489">Methyltransferase</keyword>
<dbReference type="Pfam" id="PF13649">
    <property type="entry name" value="Methyltransf_25"/>
    <property type="match status" value="1"/>
</dbReference>
<dbReference type="Proteomes" id="UP000242561">
    <property type="component" value="Chromosome"/>
</dbReference>
<dbReference type="KEGG" id="sphl:LPB140_05975"/>
<dbReference type="STRING" id="1913578.LPB140_05975"/>
<proteinExistence type="predicted"/>
<reference evidence="3 4" key="1">
    <citation type="submission" date="2016-11" db="EMBL/GenBank/DDBJ databases">
        <title>Sphingorhabdus sp. LPB0140, isolated from marine environment.</title>
        <authorList>
            <person name="Kim E."/>
            <person name="Yi H."/>
        </authorList>
    </citation>
    <scope>NUCLEOTIDE SEQUENCE [LARGE SCALE GENOMIC DNA]</scope>
    <source>
        <strain evidence="3 4">LPB0140</strain>
    </source>
</reference>
<evidence type="ECO:0000313" key="4">
    <source>
        <dbReference type="Proteomes" id="UP000242561"/>
    </source>
</evidence>
<protein>
    <submittedName>
        <fullName evidence="3">SAM-dependent methyltransferase</fullName>
    </submittedName>
</protein>
<dbReference type="AlphaFoldDB" id="A0A1L3JER9"/>
<evidence type="ECO:0000259" key="2">
    <source>
        <dbReference type="Pfam" id="PF13649"/>
    </source>
</evidence>
<dbReference type="InterPro" id="IPR029063">
    <property type="entry name" value="SAM-dependent_MTases_sf"/>
</dbReference>
<dbReference type="CDD" id="cd02440">
    <property type="entry name" value="AdoMet_MTases"/>
    <property type="match status" value="1"/>
</dbReference>
<dbReference type="EMBL" id="CP018154">
    <property type="protein sequence ID" value="APG63637.1"/>
    <property type="molecule type" value="Genomic_DNA"/>
</dbReference>
<dbReference type="GO" id="GO:0008168">
    <property type="term" value="F:methyltransferase activity"/>
    <property type="evidence" value="ECO:0007669"/>
    <property type="project" value="UniProtKB-KW"/>
</dbReference>
<feature type="domain" description="Methyltransferase" evidence="2">
    <location>
        <begin position="79"/>
        <end position="175"/>
    </location>
</feature>
<dbReference type="InterPro" id="IPR041698">
    <property type="entry name" value="Methyltransf_25"/>
</dbReference>
<evidence type="ECO:0000313" key="3">
    <source>
        <dbReference type="EMBL" id="APG63637.1"/>
    </source>
</evidence>
<evidence type="ECO:0000256" key="1">
    <source>
        <dbReference type="ARBA" id="ARBA00022679"/>
    </source>
</evidence>
<keyword evidence="1 3" id="KW-0808">Transferase</keyword>
<dbReference type="PANTHER" id="PTHR43861">
    <property type="entry name" value="TRANS-ACONITATE 2-METHYLTRANSFERASE-RELATED"/>
    <property type="match status" value="1"/>
</dbReference>
<dbReference type="Gene3D" id="3.40.50.150">
    <property type="entry name" value="Vaccinia Virus protein VP39"/>
    <property type="match status" value="1"/>
</dbReference>
<dbReference type="SUPFAM" id="SSF53335">
    <property type="entry name" value="S-adenosyl-L-methionine-dependent methyltransferases"/>
    <property type="match status" value="1"/>
</dbReference>
<name>A0A1L3JER9_9SPHN</name>
<dbReference type="GO" id="GO:0032259">
    <property type="term" value="P:methylation"/>
    <property type="evidence" value="ECO:0007669"/>
    <property type="project" value="UniProtKB-KW"/>
</dbReference>
<sequence length="247" mass="27605">MMKHSLSTFLFAALFCAPLLNGCSKNDEGRIETARDFPKAFRPVSPAGSTEFSTEAAREEAGEARTVMDWADIKAGMTVSDIGAGEGYYTVRLAERVGAKGRVVAQDISRDTLKRLGDRITRERWDNVSISEGAIDDPKLPANSFDRVLMVHMYHEVEEPYALLWRLYPALRKGGQVIVVDRDLPTDQHGIPPVLLFCEFEALGFRLMEFAETPDVGAYFARFERSKARPSPKDIKSCAIKNKNEVN</sequence>
<keyword evidence="4" id="KW-1185">Reference proteome</keyword>
<accession>A0A1L3JER9</accession>
<organism evidence="3 4">
    <name type="scientific">Sphingorhabdus lutea</name>
    <dbReference type="NCBI Taxonomy" id="1913578"/>
    <lineage>
        <taxon>Bacteria</taxon>
        <taxon>Pseudomonadati</taxon>
        <taxon>Pseudomonadota</taxon>
        <taxon>Alphaproteobacteria</taxon>
        <taxon>Sphingomonadales</taxon>
        <taxon>Sphingomonadaceae</taxon>
        <taxon>Sphingorhabdus</taxon>
    </lineage>
</organism>
<gene>
    <name evidence="3" type="ORF">LPB140_05975</name>
</gene>